<reference evidence="2 3" key="1">
    <citation type="submission" date="2016-07" db="EMBL/GenBank/DDBJ databases">
        <title>Pervasive Adenine N6-methylation of Active Genes in Fungi.</title>
        <authorList>
            <consortium name="DOE Joint Genome Institute"/>
            <person name="Mondo S.J."/>
            <person name="Dannebaum R.O."/>
            <person name="Kuo R.C."/>
            <person name="Labutti K."/>
            <person name="Haridas S."/>
            <person name="Kuo A."/>
            <person name="Salamov A."/>
            <person name="Ahrendt S.R."/>
            <person name="Lipzen A."/>
            <person name="Sullivan W."/>
            <person name="Andreopoulos W.B."/>
            <person name="Clum A."/>
            <person name="Lindquist E."/>
            <person name="Daum C."/>
            <person name="Ramamoorthy G.K."/>
            <person name="Gryganskyi A."/>
            <person name="Culley D."/>
            <person name="Magnuson J.K."/>
            <person name="James T.Y."/>
            <person name="O'Malley M.A."/>
            <person name="Stajich J.E."/>
            <person name="Spatafora J.W."/>
            <person name="Visel A."/>
            <person name="Grigoriev I.V."/>
        </authorList>
    </citation>
    <scope>NUCLEOTIDE SEQUENCE [LARGE SCALE GENOMIC DNA]</scope>
    <source>
        <strain evidence="2 3">PL171</strain>
    </source>
</reference>
<proteinExistence type="predicted"/>
<organism evidence="2 3">
    <name type="scientific">Catenaria anguillulae PL171</name>
    <dbReference type="NCBI Taxonomy" id="765915"/>
    <lineage>
        <taxon>Eukaryota</taxon>
        <taxon>Fungi</taxon>
        <taxon>Fungi incertae sedis</taxon>
        <taxon>Blastocladiomycota</taxon>
        <taxon>Blastocladiomycetes</taxon>
        <taxon>Blastocladiales</taxon>
        <taxon>Catenariaceae</taxon>
        <taxon>Catenaria</taxon>
    </lineage>
</organism>
<feature type="compositionally biased region" description="Polar residues" evidence="1">
    <location>
        <begin position="760"/>
        <end position="770"/>
    </location>
</feature>
<feature type="region of interest" description="Disordered" evidence="1">
    <location>
        <begin position="724"/>
        <end position="861"/>
    </location>
</feature>
<dbReference type="AlphaFoldDB" id="A0A1Y2HPX0"/>
<feature type="compositionally biased region" description="Low complexity" evidence="1">
    <location>
        <begin position="34"/>
        <end position="52"/>
    </location>
</feature>
<feature type="compositionally biased region" description="Gly residues" evidence="1">
    <location>
        <begin position="844"/>
        <end position="855"/>
    </location>
</feature>
<dbReference type="InterPro" id="IPR036397">
    <property type="entry name" value="RNaseH_sf"/>
</dbReference>
<comment type="caution">
    <text evidence="2">The sequence shown here is derived from an EMBL/GenBank/DDBJ whole genome shotgun (WGS) entry which is preliminary data.</text>
</comment>
<evidence type="ECO:0000313" key="2">
    <source>
        <dbReference type="EMBL" id="ORZ36657.1"/>
    </source>
</evidence>
<evidence type="ECO:0000256" key="1">
    <source>
        <dbReference type="SAM" id="MobiDB-lite"/>
    </source>
</evidence>
<dbReference type="OrthoDB" id="5567932at2759"/>
<gene>
    <name evidence="2" type="ORF">BCR44DRAFT_1432343</name>
</gene>
<feature type="region of interest" description="Disordered" evidence="1">
    <location>
        <begin position="187"/>
        <end position="238"/>
    </location>
</feature>
<feature type="compositionally biased region" description="Basic residues" evidence="1">
    <location>
        <begin position="829"/>
        <end position="843"/>
    </location>
</feature>
<feature type="region of interest" description="Disordered" evidence="1">
    <location>
        <begin position="1"/>
        <end position="90"/>
    </location>
</feature>
<dbReference type="EMBL" id="MCFL01000016">
    <property type="protein sequence ID" value="ORZ36657.1"/>
    <property type="molecule type" value="Genomic_DNA"/>
</dbReference>
<evidence type="ECO:0000313" key="3">
    <source>
        <dbReference type="Proteomes" id="UP000193411"/>
    </source>
</evidence>
<name>A0A1Y2HPX0_9FUNG</name>
<feature type="compositionally biased region" description="Low complexity" evidence="1">
    <location>
        <begin position="198"/>
        <end position="226"/>
    </location>
</feature>
<dbReference type="Proteomes" id="UP000193411">
    <property type="component" value="Unassembled WGS sequence"/>
</dbReference>
<dbReference type="Gene3D" id="3.30.420.10">
    <property type="entry name" value="Ribonuclease H-like superfamily/Ribonuclease H"/>
    <property type="match status" value="1"/>
</dbReference>
<dbReference type="GO" id="GO:0003676">
    <property type="term" value="F:nucleic acid binding"/>
    <property type="evidence" value="ECO:0007669"/>
    <property type="project" value="InterPro"/>
</dbReference>
<feature type="region of interest" description="Disordered" evidence="1">
    <location>
        <begin position="104"/>
        <end position="124"/>
    </location>
</feature>
<accession>A0A1Y2HPX0</accession>
<sequence>MSADRSRPPSSSHSRNRRPHTAPTAGLDAGPSGADARSYSSAATAAATTSKAHPPSGGGWAQKPKQEPREPLTRPNGPPPTVFQFNGNPYAKNLSTMSSATDLYSPALEHGPTPPADQPGCHEHRRSCRVQLPNGEWAEMVLAETWTDADAHVDWLLEDAVVDGFVTQDSLKRIKLEDRKRAKANAAAIAAQPDPWGDASSSTADDFADMAAGTGSSSSNSRSASPHPHHRTTFPQQRTYSATEDQSYLLGLDTESYHLRVESATTHAFWRKFPATIQLSSRLRVLVVPVYWLVAHQNQPVSHRFRSLFSQSNVRWTGVGLAGDLSPFQDTLQIKLPRDRIVDADAIVNKWRIPGSLDELAYQLTDLFSRASPDTSMDTDSSAVQSFGDIAIDPQPTISAKFLNNYHTHMSTCPTCLPNLASLDPAHIPPFLYLEDGLIGIGTGPTYPNLTVGWKSKHLSMTNWDVAPHHWTSSMLIYSGLDALASRAVGVAIMPVINPYTWIHATTSPDPPMRISSHYQLPHVRQFPGAPLEWLRCTLAHIVTCREAGRPSVATVHKYVSTWKLLKGIKSRRAVMLDAIDWFVTTGVVTAVDQLGNKVDNVKSANEANVYLTHVCLAATLVPKVPPQPMLEHPGGVPAPGDWIAFVSQEYPRVPGYGDHVTSEAVHEFLARTHPALALFDESDSLRVAKAWVDAAPEEGVLALIQDLKKQVAQMERALVDRAAAKREERAENGGKKKRSRGKGKEKGKGVDGKDGNEEQAQGETPQTADSAVIEHKSLPPSVTAKRRSSESRRESTWAAPAPFENSGDPSFEGKKHRAEGHDVDGRSGHGHRGRGGRGRGRGGNRGGSANGGGTSRIVPA</sequence>
<feature type="compositionally biased region" description="Basic and acidic residues" evidence="1">
    <location>
        <begin position="743"/>
        <end position="757"/>
    </location>
</feature>
<protein>
    <submittedName>
        <fullName evidence="2">Uncharacterized protein</fullName>
    </submittedName>
</protein>
<feature type="compositionally biased region" description="Basic and acidic residues" evidence="1">
    <location>
        <begin position="724"/>
        <end position="735"/>
    </location>
</feature>
<keyword evidence="3" id="KW-1185">Reference proteome</keyword>